<dbReference type="PROSITE" id="PS51257">
    <property type="entry name" value="PROKAR_LIPOPROTEIN"/>
    <property type="match status" value="1"/>
</dbReference>
<proteinExistence type="predicted"/>
<dbReference type="EMBL" id="JAAIYO010000014">
    <property type="protein sequence ID" value="MBE4752806.1"/>
    <property type="molecule type" value="Genomic_DNA"/>
</dbReference>
<dbReference type="Proteomes" id="UP001516472">
    <property type="component" value="Unassembled WGS sequence"/>
</dbReference>
<reference evidence="1 2" key="1">
    <citation type="submission" date="2020-02" db="EMBL/GenBank/DDBJ databases">
        <authorList>
            <person name="Babadi Z.K."/>
            <person name="Risdian C."/>
            <person name="Ebrahimipour G.H."/>
            <person name="Wink J."/>
        </authorList>
    </citation>
    <scope>NUCLEOTIDE SEQUENCE [LARGE SCALE GENOMIC DNA]</scope>
    <source>
        <strain evidence="1 2">ZKHCc1 1396</strain>
    </source>
</reference>
<name>A0ABR9PY08_9BACT</name>
<organism evidence="1 2">
    <name type="scientific">Corallococcus soli</name>
    <dbReference type="NCBI Taxonomy" id="2710757"/>
    <lineage>
        <taxon>Bacteria</taxon>
        <taxon>Pseudomonadati</taxon>
        <taxon>Myxococcota</taxon>
        <taxon>Myxococcia</taxon>
        <taxon>Myxococcales</taxon>
        <taxon>Cystobacterineae</taxon>
        <taxon>Myxococcaceae</taxon>
        <taxon>Corallococcus</taxon>
    </lineage>
</organism>
<evidence type="ECO:0000313" key="2">
    <source>
        <dbReference type="Proteomes" id="UP001516472"/>
    </source>
</evidence>
<dbReference type="RefSeq" id="WP_193430094.1">
    <property type="nucleotide sequence ID" value="NZ_CBCSIP010000443.1"/>
</dbReference>
<gene>
    <name evidence="1" type="ORF">G4177_32085</name>
</gene>
<sequence>MQSRMKSLGGPWGGLPLVVALLLVGCGSSTSPSGPVRDAGTQVDAGTDAGITADAGVADDAGTADSGVAEGPPCERTQGVCAGAKRAWVDGAYEPVCTARSYGADYETSETRCDGLDNDCDGATDPTTWADAAPMQWAPDDTRADSLPVAGGFLMVSSDGLAGIQLLRFDEALTLRSTATLPLASVPIRVTRTQLVRTSRGPTLFFIAVYSQTDPFVQGRLVQLDELGAPIGPPEGVVLFEQPLAWANAHVAASVEGERLAVIWTWGIAGAREVHGMTVDPAGQVLSAPRVLHRSDSLNLSAAEVLGLGDGGFLVKTNENTDSFDDTRVWLQRYDRELLPVGEERILTVPYAALPRLLLAAPVEEGGVEEPTMLYREPHGFTPRLLQVRSLFDQGMPETLTPTKQSQTSLFGATMTSRGLQLAWLSMLSIHDSDRDPSFAWEGRLWGRSASGVVTDWTPGPEPMPLHAGTSWVHLHELPGHQLGALMMTATDKPRTYTLRSLRYCAP</sequence>
<accession>A0ABR9PY08</accession>
<comment type="caution">
    <text evidence="1">The sequence shown here is derived from an EMBL/GenBank/DDBJ whole genome shotgun (WGS) entry which is preliminary data.</text>
</comment>
<protein>
    <submittedName>
        <fullName evidence="1">Uncharacterized protein</fullName>
    </submittedName>
</protein>
<keyword evidence="2" id="KW-1185">Reference proteome</keyword>
<evidence type="ECO:0000313" key="1">
    <source>
        <dbReference type="EMBL" id="MBE4752806.1"/>
    </source>
</evidence>